<keyword evidence="5 15" id="KW-0227">DNA damage</keyword>
<accession>A0A8J7MBI6</accession>
<comment type="caution">
    <text evidence="18">The sequence shown here is derived from an EMBL/GenBank/DDBJ whole genome shotgun (WGS) entry which is preliminary data.</text>
</comment>
<keyword evidence="13 15" id="KW-0326">Glycosidase</keyword>
<evidence type="ECO:0000256" key="11">
    <source>
        <dbReference type="ARBA" id="ARBA00023239"/>
    </source>
</evidence>
<dbReference type="FunFam" id="3.20.190.10:FF:000001">
    <property type="entry name" value="Formamidopyrimidine-DNA glycosylase"/>
    <property type="match status" value="1"/>
</dbReference>
<keyword evidence="6 15" id="KW-0863">Zinc-finger</keyword>
<feature type="binding site" evidence="15">
    <location>
        <position position="111"/>
    </location>
    <ligand>
        <name>DNA</name>
        <dbReference type="ChEBI" id="CHEBI:16991"/>
    </ligand>
</feature>
<sequence>MIMPELPEVETTRRGIEPHLLNQVVADVIVRNANLRWPVSPEISELIDQKINQLERRAKYIIIHTNKGKLLLHLGMSGSLRICQPSDDHRKHDHLIIQLTSGKEMRLHDPRRFGCALWTKEDIQQHALIKNLGPEPLADEFTADYLAEQCARSRASIKSFIMQSKVVVGVGNIYACESLFRAGIHPKRAANKVSRARLDKLHRVIREVLAEAIKQGGTTLRDFVNASGQPGYFKQSLDVYDREGDKCHQCQKPIKRIVLGQRSTYYCGHCQK</sequence>
<dbReference type="EMBL" id="JAENIM010000016">
    <property type="protein sequence ID" value="MBK1790077.1"/>
    <property type="molecule type" value="Genomic_DNA"/>
</dbReference>
<feature type="active site" description="Proton donor" evidence="15">
    <location>
        <position position="5"/>
    </location>
</feature>
<gene>
    <name evidence="15 18" type="primary">mutM</name>
    <name evidence="15" type="synonym">fpg</name>
    <name evidence="18" type="ORF">JIN82_02785</name>
</gene>
<dbReference type="GO" id="GO:0008270">
    <property type="term" value="F:zinc ion binding"/>
    <property type="evidence" value="ECO:0007669"/>
    <property type="project" value="UniProtKB-UniRule"/>
</dbReference>
<dbReference type="Gene3D" id="1.10.8.50">
    <property type="match status" value="1"/>
</dbReference>
<evidence type="ECO:0000259" key="17">
    <source>
        <dbReference type="PROSITE" id="PS51068"/>
    </source>
</evidence>
<dbReference type="InterPro" id="IPR012319">
    <property type="entry name" value="FPG_cat"/>
</dbReference>
<dbReference type="NCBIfam" id="TIGR00577">
    <property type="entry name" value="fpg"/>
    <property type="match status" value="1"/>
</dbReference>
<dbReference type="FunFam" id="1.10.8.50:FF:000003">
    <property type="entry name" value="Formamidopyrimidine-DNA glycosylase"/>
    <property type="match status" value="1"/>
</dbReference>
<evidence type="ECO:0000256" key="6">
    <source>
        <dbReference type="ARBA" id="ARBA00022771"/>
    </source>
</evidence>
<dbReference type="GO" id="GO:0006284">
    <property type="term" value="P:base-excision repair"/>
    <property type="evidence" value="ECO:0007669"/>
    <property type="project" value="InterPro"/>
</dbReference>
<dbReference type="Pfam" id="PF06831">
    <property type="entry name" value="H2TH"/>
    <property type="match status" value="1"/>
</dbReference>
<feature type="domain" description="Formamidopyrimidine-DNA glycosylase catalytic" evidence="17">
    <location>
        <begin position="4"/>
        <end position="114"/>
    </location>
</feature>
<dbReference type="Proteomes" id="UP000624703">
    <property type="component" value="Unassembled WGS sequence"/>
</dbReference>
<comment type="similarity">
    <text evidence="2 15">Belongs to the FPG family.</text>
</comment>
<feature type="binding site" evidence="15">
    <location>
        <position position="92"/>
    </location>
    <ligand>
        <name>DNA</name>
        <dbReference type="ChEBI" id="CHEBI:16991"/>
    </ligand>
</feature>
<feature type="active site" description="Proton donor; for beta-elimination activity" evidence="15">
    <location>
        <position position="59"/>
    </location>
</feature>
<dbReference type="EC" id="3.2.2.23" evidence="15"/>
<organism evidence="18 19">
    <name type="scientific">Persicirhabdus sediminis</name>
    <dbReference type="NCBI Taxonomy" id="454144"/>
    <lineage>
        <taxon>Bacteria</taxon>
        <taxon>Pseudomonadati</taxon>
        <taxon>Verrucomicrobiota</taxon>
        <taxon>Verrucomicrobiia</taxon>
        <taxon>Verrucomicrobiales</taxon>
        <taxon>Verrucomicrobiaceae</taxon>
        <taxon>Persicirhabdus</taxon>
    </lineage>
</organism>
<keyword evidence="12 15" id="KW-0511">Multifunctional enzyme</keyword>
<dbReference type="Pfam" id="PF01149">
    <property type="entry name" value="Fapy_DNA_glyco"/>
    <property type="match status" value="1"/>
</dbReference>
<evidence type="ECO:0000256" key="3">
    <source>
        <dbReference type="ARBA" id="ARBA00011245"/>
    </source>
</evidence>
<dbReference type="HAMAP" id="MF_00103">
    <property type="entry name" value="Fapy_DNA_glycosyl"/>
    <property type="match status" value="1"/>
</dbReference>
<dbReference type="GO" id="GO:0140078">
    <property type="term" value="F:class I DNA-(apurinic or apyrimidinic site) endonuclease activity"/>
    <property type="evidence" value="ECO:0007669"/>
    <property type="project" value="UniProtKB-EC"/>
</dbReference>
<keyword evidence="11 15" id="KW-0456">Lyase</keyword>
<dbReference type="InterPro" id="IPR035937">
    <property type="entry name" value="FPG_N"/>
</dbReference>
<keyword evidence="4 15" id="KW-0479">Metal-binding</keyword>
<dbReference type="InterPro" id="IPR000214">
    <property type="entry name" value="Znf_DNA_glyclase/AP_lyase"/>
</dbReference>
<evidence type="ECO:0000256" key="12">
    <source>
        <dbReference type="ARBA" id="ARBA00023268"/>
    </source>
</evidence>
<dbReference type="PROSITE" id="PS51066">
    <property type="entry name" value="ZF_FPG_2"/>
    <property type="match status" value="1"/>
</dbReference>
<dbReference type="InterPro" id="IPR015886">
    <property type="entry name" value="H2TH_FPG"/>
</dbReference>
<feature type="domain" description="FPG-type" evidence="16">
    <location>
        <begin position="238"/>
        <end position="272"/>
    </location>
</feature>
<dbReference type="SMART" id="SM01232">
    <property type="entry name" value="H2TH"/>
    <property type="match status" value="1"/>
</dbReference>
<dbReference type="CDD" id="cd08966">
    <property type="entry name" value="EcFpg-like_N"/>
    <property type="match status" value="1"/>
</dbReference>
<evidence type="ECO:0000256" key="9">
    <source>
        <dbReference type="ARBA" id="ARBA00023125"/>
    </source>
</evidence>
<feature type="active site" description="Proton donor; for delta-elimination activity" evidence="15">
    <location>
        <position position="262"/>
    </location>
</feature>
<comment type="catalytic activity">
    <reaction evidence="14 15">
        <text>2'-deoxyribonucleotide-(2'-deoxyribose 5'-phosphate)-2'-deoxyribonucleotide-DNA = a 3'-end 2'-deoxyribonucleotide-(2,3-dehydro-2,3-deoxyribose 5'-phosphate)-DNA + a 5'-end 5'-phospho-2'-deoxyribonucleoside-DNA + H(+)</text>
        <dbReference type="Rhea" id="RHEA:66592"/>
        <dbReference type="Rhea" id="RHEA-COMP:13180"/>
        <dbReference type="Rhea" id="RHEA-COMP:16897"/>
        <dbReference type="Rhea" id="RHEA-COMP:17067"/>
        <dbReference type="ChEBI" id="CHEBI:15378"/>
        <dbReference type="ChEBI" id="CHEBI:136412"/>
        <dbReference type="ChEBI" id="CHEBI:157695"/>
        <dbReference type="ChEBI" id="CHEBI:167181"/>
        <dbReference type="EC" id="4.2.99.18"/>
    </reaction>
</comment>
<name>A0A8J7MBI6_9BACT</name>
<evidence type="ECO:0000256" key="1">
    <source>
        <dbReference type="ARBA" id="ARBA00001668"/>
    </source>
</evidence>
<evidence type="ECO:0000256" key="13">
    <source>
        <dbReference type="ARBA" id="ARBA00023295"/>
    </source>
</evidence>
<dbReference type="Pfam" id="PF06827">
    <property type="entry name" value="zf-FPG_IleRS"/>
    <property type="match status" value="1"/>
</dbReference>
<evidence type="ECO:0000313" key="19">
    <source>
        <dbReference type="Proteomes" id="UP000624703"/>
    </source>
</evidence>
<dbReference type="SUPFAM" id="SSF81624">
    <property type="entry name" value="N-terminal domain of MutM-like DNA repair proteins"/>
    <property type="match status" value="1"/>
</dbReference>
<dbReference type="SMART" id="SM00898">
    <property type="entry name" value="Fapy_DNA_glyco"/>
    <property type="match status" value="1"/>
</dbReference>
<dbReference type="NCBIfam" id="NF002211">
    <property type="entry name" value="PRK01103.1"/>
    <property type="match status" value="1"/>
</dbReference>
<evidence type="ECO:0000256" key="7">
    <source>
        <dbReference type="ARBA" id="ARBA00022801"/>
    </source>
</evidence>
<keyword evidence="10 15" id="KW-0234">DNA repair</keyword>
<keyword evidence="19" id="KW-1185">Reference proteome</keyword>
<evidence type="ECO:0000256" key="8">
    <source>
        <dbReference type="ARBA" id="ARBA00022833"/>
    </source>
</evidence>
<evidence type="ECO:0000259" key="16">
    <source>
        <dbReference type="PROSITE" id="PS51066"/>
    </source>
</evidence>
<dbReference type="GO" id="GO:0034039">
    <property type="term" value="F:8-oxo-7,8-dihydroguanine DNA N-glycosylase activity"/>
    <property type="evidence" value="ECO:0007669"/>
    <property type="project" value="TreeGrafter"/>
</dbReference>
<comment type="caution">
    <text evidence="15">Lacks conserved residue(s) required for the propagation of feature annotation.</text>
</comment>
<dbReference type="SUPFAM" id="SSF46946">
    <property type="entry name" value="S13-like H2TH domain"/>
    <property type="match status" value="1"/>
</dbReference>
<dbReference type="PROSITE" id="PS51068">
    <property type="entry name" value="FPG_CAT"/>
    <property type="match status" value="1"/>
</dbReference>
<evidence type="ECO:0000256" key="5">
    <source>
        <dbReference type="ARBA" id="ARBA00022763"/>
    </source>
</evidence>
<feature type="active site" description="Schiff-base intermediate with DNA" evidence="15">
    <location>
        <position position="4"/>
    </location>
</feature>
<dbReference type="SUPFAM" id="SSF57716">
    <property type="entry name" value="Glucocorticoid receptor-like (DNA-binding domain)"/>
    <property type="match status" value="1"/>
</dbReference>
<comment type="cofactor">
    <cofactor evidence="15">
        <name>Zn(2+)</name>
        <dbReference type="ChEBI" id="CHEBI:29105"/>
    </cofactor>
    <text evidence="15">Binds 1 zinc ion per subunit.</text>
</comment>
<keyword evidence="9 15" id="KW-0238">DNA-binding</keyword>
<comment type="function">
    <text evidence="15">Involved in base excision repair of DNA damaged by oxidation or by mutagenic agents. Acts as DNA glycosylase that recognizes and removes damaged bases. Has a preference for oxidized purines, such as 7,8-dihydro-8-oxoguanine (8-oxoG). Has AP (apurinic/apyrimidinic) lyase activity and introduces nicks in the DNA strand. Cleaves the DNA backbone by beta-delta elimination to generate a single-strand break at the site of the removed base with both 3'- and 5'-phosphates.</text>
</comment>
<dbReference type="PANTHER" id="PTHR22993:SF9">
    <property type="entry name" value="FORMAMIDOPYRIMIDINE-DNA GLYCOSYLASE"/>
    <property type="match status" value="1"/>
</dbReference>
<evidence type="ECO:0000256" key="14">
    <source>
        <dbReference type="ARBA" id="ARBA00044632"/>
    </source>
</evidence>
<dbReference type="InterPro" id="IPR010979">
    <property type="entry name" value="Ribosomal_uS13-like_H2TH"/>
</dbReference>
<evidence type="ECO:0000256" key="2">
    <source>
        <dbReference type="ARBA" id="ARBA00009409"/>
    </source>
</evidence>
<dbReference type="PANTHER" id="PTHR22993">
    <property type="entry name" value="FORMAMIDOPYRIMIDINE-DNA GLYCOSYLASE"/>
    <property type="match status" value="1"/>
</dbReference>
<evidence type="ECO:0000256" key="10">
    <source>
        <dbReference type="ARBA" id="ARBA00023204"/>
    </source>
</evidence>
<dbReference type="EC" id="4.2.99.18" evidence="15"/>
<keyword evidence="8 15" id="KW-0862">Zinc</keyword>
<dbReference type="InterPro" id="IPR010663">
    <property type="entry name" value="Znf_FPG/IleRS"/>
</dbReference>
<keyword evidence="7 15" id="KW-0378">Hydrolase</keyword>
<evidence type="ECO:0000313" key="18">
    <source>
        <dbReference type="EMBL" id="MBK1790077.1"/>
    </source>
</evidence>
<reference evidence="18" key="1">
    <citation type="submission" date="2021-01" db="EMBL/GenBank/DDBJ databases">
        <title>Modified the classification status of verrucomicrobia.</title>
        <authorList>
            <person name="Feng X."/>
        </authorList>
    </citation>
    <scope>NUCLEOTIDE SEQUENCE</scope>
    <source>
        <strain evidence="18">_KCTC 22039</strain>
    </source>
</reference>
<dbReference type="GO" id="GO:0003684">
    <property type="term" value="F:damaged DNA binding"/>
    <property type="evidence" value="ECO:0007669"/>
    <property type="project" value="InterPro"/>
</dbReference>
<dbReference type="AlphaFoldDB" id="A0A8J7MBI6"/>
<dbReference type="InterPro" id="IPR020629">
    <property type="entry name" value="FPG_Glyclase"/>
</dbReference>
<proteinExistence type="inferred from homology"/>
<dbReference type="Gene3D" id="3.20.190.10">
    <property type="entry name" value="MutM-like, N-terminal"/>
    <property type="match status" value="1"/>
</dbReference>
<evidence type="ECO:0000256" key="15">
    <source>
        <dbReference type="HAMAP-Rule" id="MF_00103"/>
    </source>
</evidence>
<protein>
    <recommendedName>
        <fullName evidence="15">Formamidopyrimidine-DNA glycosylase</fullName>
        <shortName evidence="15">Fapy-DNA glycosylase</shortName>
        <ecNumber evidence="15">3.2.2.23</ecNumber>
    </recommendedName>
    <alternativeName>
        <fullName evidence="15">DNA-(apurinic or apyrimidinic site) lyase MutM</fullName>
        <shortName evidence="15">AP lyase MutM</shortName>
        <ecNumber evidence="15">4.2.99.18</ecNumber>
    </alternativeName>
</protein>
<comment type="catalytic activity">
    <reaction evidence="1 15">
        <text>Hydrolysis of DNA containing ring-opened 7-methylguanine residues, releasing 2,6-diamino-4-hydroxy-5-(N-methyl)formamidopyrimidine.</text>
        <dbReference type="EC" id="3.2.2.23"/>
    </reaction>
</comment>
<evidence type="ECO:0000256" key="4">
    <source>
        <dbReference type="ARBA" id="ARBA00022723"/>
    </source>
</evidence>
<comment type="subunit">
    <text evidence="3 15">Monomer.</text>
</comment>